<protein>
    <submittedName>
        <fullName evidence="6">GNAT family N-acetyltransferase</fullName>
    </submittedName>
</protein>
<gene>
    <name evidence="6" type="ORF">IAC04_02835</name>
</gene>
<name>A0A9D2GNR3_9BACT</name>
<dbReference type="InterPro" id="IPR052351">
    <property type="entry name" value="Ornithine_N-alpha-AT"/>
</dbReference>
<evidence type="ECO:0000256" key="1">
    <source>
        <dbReference type="ARBA" id="ARBA00005189"/>
    </source>
</evidence>
<keyword evidence="3" id="KW-0808">Transferase</keyword>
<dbReference type="GO" id="GO:0006629">
    <property type="term" value="P:lipid metabolic process"/>
    <property type="evidence" value="ECO:0007669"/>
    <property type="project" value="UniProtKB-KW"/>
</dbReference>
<evidence type="ECO:0000256" key="2">
    <source>
        <dbReference type="ARBA" id="ARBA00022516"/>
    </source>
</evidence>
<evidence type="ECO:0000313" key="7">
    <source>
        <dbReference type="Proteomes" id="UP000824115"/>
    </source>
</evidence>
<dbReference type="Pfam" id="PF13444">
    <property type="entry name" value="Acetyltransf_5"/>
    <property type="match status" value="1"/>
</dbReference>
<dbReference type="AlphaFoldDB" id="A0A9D2GNR3"/>
<accession>A0A9D2GNR3</accession>
<dbReference type="SUPFAM" id="SSF55729">
    <property type="entry name" value="Acyl-CoA N-acyltransferases (Nat)"/>
    <property type="match status" value="1"/>
</dbReference>
<organism evidence="6 7">
    <name type="scientific">Candidatus Coprenecus stercoravium</name>
    <dbReference type="NCBI Taxonomy" id="2840735"/>
    <lineage>
        <taxon>Bacteria</taxon>
        <taxon>Pseudomonadati</taxon>
        <taxon>Bacteroidota</taxon>
        <taxon>Bacteroidia</taxon>
        <taxon>Bacteroidales</taxon>
        <taxon>Rikenellaceae</taxon>
        <taxon>Rikenellaceae incertae sedis</taxon>
        <taxon>Candidatus Coprenecus</taxon>
    </lineage>
</organism>
<dbReference type="Proteomes" id="UP000824115">
    <property type="component" value="Unassembled WGS sequence"/>
</dbReference>
<keyword evidence="4" id="KW-0443">Lipid metabolism</keyword>
<dbReference type="PANTHER" id="PTHR37323">
    <property type="entry name" value="GCN5-RELATED N-ACETYLTRANSFERASE"/>
    <property type="match status" value="1"/>
</dbReference>
<evidence type="ECO:0000256" key="3">
    <source>
        <dbReference type="ARBA" id="ARBA00022679"/>
    </source>
</evidence>
<evidence type="ECO:0000313" key="6">
    <source>
        <dbReference type="EMBL" id="HIZ85406.1"/>
    </source>
</evidence>
<keyword evidence="2" id="KW-0444">Lipid biosynthesis</keyword>
<sequence length="322" mass="37521">MQPVIKPVDRKLIQRELTAAKYIRTTRKGDNELYEVTYKDSPNIMKEIGRLREISFRLAGGGSGKDCDIDQFDTDPSDYYRQLIVWDPHDKEILGGYRYILCGGIAPEKMATSEIFNFSDTFVHDYMPFTIELGRSFIQPNYQNINLKRKGLYALDNLWDGLGALMLKYTHYKYFFGKVTMYTSYNLRARNTLLNFLHKYFGDPQNLVTPVEPIDYDSGNKYYQELFNGLEYHDAYKVLQKEIKQNGEFIPPLINSYMNLSPSMKVFGTAVNPGFGNVEETGILVNMEDIYPEKKERHLAPMQEALRAVAARFRPKWWRKIL</sequence>
<evidence type="ECO:0000256" key="5">
    <source>
        <dbReference type="ARBA" id="ARBA00023315"/>
    </source>
</evidence>
<dbReference type="EMBL" id="DXAW01000055">
    <property type="protein sequence ID" value="HIZ85406.1"/>
    <property type="molecule type" value="Genomic_DNA"/>
</dbReference>
<comment type="pathway">
    <text evidence="1">Lipid metabolism.</text>
</comment>
<reference evidence="6" key="1">
    <citation type="journal article" date="2021" name="PeerJ">
        <title>Extensive microbial diversity within the chicken gut microbiome revealed by metagenomics and culture.</title>
        <authorList>
            <person name="Gilroy R."/>
            <person name="Ravi A."/>
            <person name="Getino M."/>
            <person name="Pursley I."/>
            <person name="Horton D.L."/>
            <person name="Alikhan N.F."/>
            <person name="Baker D."/>
            <person name="Gharbi K."/>
            <person name="Hall N."/>
            <person name="Watson M."/>
            <person name="Adriaenssens E.M."/>
            <person name="Foster-Nyarko E."/>
            <person name="Jarju S."/>
            <person name="Secka A."/>
            <person name="Antonio M."/>
            <person name="Oren A."/>
            <person name="Chaudhuri R.R."/>
            <person name="La Ragione R."/>
            <person name="Hildebrand F."/>
            <person name="Pallen M.J."/>
        </authorList>
    </citation>
    <scope>NUCLEOTIDE SEQUENCE</scope>
    <source>
        <strain evidence="6">Gambia16-554</strain>
    </source>
</reference>
<dbReference type="GO" id="GO:0016746">
    <property type="term" value="F:acyltransferase activity"/>
    <property type="evidence" value="ECO:0007669"/>
    <property type="project" value="UniProtKB-KW"/>
</dbReference>
<comment type="caution">
    <text evidence="6">The sequence shown here is derived from an EMBL/GenBank/DDBJ whole genome shotgun (WGS) entry which is preliminary data.</text>
</comment>
<dbReference type="PANTHER" id="PTHR37323:SF1">
    <property type="entry name" value="L-ORNITHINE N(ALPHA)-ACYLTRANSFERASE"/>
    <property type="match status" value="1"/>
</dbReference>
<reference evidence="6" key="2">
    <citation type="submission" date="2021-04" db="EMBL/GenBank/DDBJ databases">
        <authorList>
            <person name="Gilroy R."/>
        </authorList>
    </citation>
    <scope>NUCLEOTIDE SEQUENCE</scope>
    <source>
        <strain evidence="6">Gambia16-554</strain>
    </source>
</reference>
<keyword evidence="5" id="KW-0012">Acyltransferase</keyword>
<dbReference type="InterPro" id="IPR016181">
    <property type="entry name" value="Acyl_CoA_acyltransferase"/>
</dbReference>
<evidence type="ECO:0000256" key="4">
    <source>
        <dbReference type="ARBA" id="ARBA00023098"/>
    </source>
</evidence>
<proteinExistence type="predicted"/>